<organism evidence="1 2">
    <name type="scientific">Brassica oleracea var. oleracea</name>
    <dbReference type="NCBI Taxonomy" id="109376"/>
    <lineage>
        <taxon>Eukaryota</taxon>
        <taxon>Viridiplantae</taxon>
        <taxon>Streptophyta</taxon>
        <taxon>Embryophyta</taxon>
        <taxon>Tracheophyta</taxon>
        <taxon>Spermatophyta</taxon>
        <taxon>Magnoliopsida</taxon>
        <taxon>eudicotyledons</taxon>
        <taxon>Gunneridae</taxon>
        <taxon>Pentapetalae</taxon>
        <taxon>rosids</taxon>
        <taxon>malvids</taxon>
        <taxon>Brassicales</taxon>
        <taxon>Brassicaceae</taxon>
        <taxon>Brassiceae</taxon>
        <taxon>Brassica</taxon>
    </lineage>
</organism>
<reference evidence="1 2" key="1">
    <citation type="journal article" date="2014" name="Genome Biol.">
        <title>Transcriptome and methylome profiling reveals relics of genome dominance in the mesopolyploid Brassica oleracea.</title>
        <authorList>
            <person name="Parkin I.A."/>
            <person name="Koh C."/>
            <person name="Tang H."/>
            <person name="Robinson S.J."/>
            <person name="Kagale S."/>
            <person name="Clarke W.E."/>
            <person name="Town C.D."/>
            <person name="Nixon J."/>
            <person name="Krishnakumar V."/>
            <person name="Bidwell S.L."/>
            <person name="Denoeud F."/>
            <person name="Belcram H."/>
            <person name="Links M.G."/>
            <person name="Just J."/>
            <person name="Clarke C."/>
            <person name="Bender T."/>
            <person name="Huebert T."/>
            <person name="Mason A.S."/>
            <person name="Pires J.C."/>
            <person name="Barker G."/>
            <person name="Moore J."/>
            <person name="Walley P.G."/>
            <person name="Manoli S."/>
            <person name="Batley J."/>
            <person name="Edwards D."/>
            <person name="Nelson M.N."/>
            <person name="Wang X."/>
            <person name="Paterson A.H."/>
            <person name="King G."/>
            <person name="Bancroft I."/>
            <person name="Chalhoub B."/>
            <person name="Sharpe A.G."/>
        </authorList>
    </citation>
    <scope>NUCLEOTIDE SEQUENCE</scope>
    <source>
        <strain evidence="1 2">cv. TO1000</strain>
    </source>
</reference>
<dbReference type="EnsemblPlants" id="Bo5g034290.1">
    <property type="protein sequence ID" value="Bo5g034290.1"/>
    <property type="gene ID" value="Bo5g034290"/>
</dbReference>
<reference evidence="1" key="2">
    <citation type="submission" date="2015-03" db="UniProtKB">
        <authorList>
            <consortium name="EnsemblPlants"/>
        </authorList>
    </citation>
    <scope>IDENTIFICATION</scope>
</reference>
<dbReference type="HOGENOM" id="CLU_3144816_0_0_1"/>
<protein>
    <submittedName>
        <fullName evidence="1">Uncharacterized protein</fullName>
    </submittedName>
</protein>
<evidence type="ECO:0000313" key="2">
    <source>
        <dbReference type="Proteomes" id="UP000032141"/>
    </source>
</evidence>
<dbReference type="Proteomes" id="UP000032141">
    <property type="component" value="Chromosome C5"/>
</dbReference>
<dbReference type="Gramene" id="Bo5g034290.1">
    <property type="protein sequence ID" value="Bo5g034290.1"/>
    <property type="gene ID" value="Bo5g034290"/>
</dbReference>
<evidence type="ECO:0000313" key="1">
    <source>
        <dbReference type="EnsemblPlants" id="Bo5g034290.1"/>
    </source>
</evidence>
<sequence length="49" mass="5841">MGDQIMARYTDFMINESVYPTLKGESYKLDPRTREYDLKTSKERLYKAS</sequence>
<name>A0A0D3CC23_BRAOL</name>
<keyword evidence="2" id="KW-1185">Reference proteome</keyword>
<proteinExistence type="predicted"/>
<accession>A0A0D3CC23</accession>
<dbReference type="AlphaFoldDB" id="A0A0D3CC23"/>